<dbReference type="PIRSF" id="PIRSF016184">
    <property type="entry name" value="PhzC_PhzF"/>
    <property type="match status" value="1"/>
</dbReference>
<dbReference type="PANTHER" id="PTHR13774">
    <property type="entry name" value="PHENAZINE BIOSYNTHESIS PROTEIN"/>
    <property type="match status" value="1"/>
</dbReference>
<dbReference type="SUPFAM" id="SSF54506">
    <property type="entry name" value="Diaminopimelate epimerase-like"/>
    <property type="match status" value="1"/>
</dbReference>
<keyword evidence="5" id="KW-1185">Reference proteome</keyword>
<feature type="active site" evidence="3">
    <location>
        <position position="47"/>
    </location>
</feature>
<dbReference type="PATRIC" id="fig|84292.3.peg.1889"/>
<name>A0A0M9VL09_9MICO</name>
<gene>
    <name evidence="4" type="ORF">XI38_09255</name>
</gene>
<dbReference type="PANTHER" id="PTHR13774:SF39">
    <property type="entry name" value="BIOSYNTHESIS PROTEIN, PUTATIVE-RELATED"/>
    <property type="match status" value="1"/>
</dbReference>
<evidence type="ECO:0000256" key="3">
    <source>
        <dbReference type="PIRSR" id="PIRSR016184-1"/>
    </source>
</evidence>
<keyword evidence="2" id="KW-0413">Isomerase</keyword>
<dbReference type="OrthoDB" id="9788221at2"/>
<comment type="similarity">
    <text evidence="1">Belongs to the PhzF family.</text>
</comment>
<evidence type="ECO:0000313" key="4">
    <source>
        <dbReference type="EMBL" id="KOS10643.1"/>
    </source>
</evidence>
<dbReference type="GO" id="GO:0016853">
    <property type="term" value="F:isomerase activity"/>
    <property type="evidence" value="ECO:0007669"/>
    <property type="project" value="UniProtKB-KW"/>
</dbReference>
<reference evidence="4" key="1">
    <citation type="submission" date="2015-04" db="EMBL/GenBank/DDBJ databases">
        <title>Complete genome sequence of Microbacterium chocolatum SIT 101, a bacterium enantioselectively hydrolyzing mesomeric diesters.</title>
        <authorList>
            <person name="Li X."/>
            <person name="Xu Y."/>
        </authorList>
    </citation>
    <scope>NUCLEOTIDE SEQUENCE [LARGE SCALE GENOMIC DNA]</scope>
    <source>
        <strain evidence="4">SIT 101</strain>
    </source>
</reference>
<comment type="caution">
    <text evidence="4">The sequence shown here is derived from an EMBL/GenBank/DDBJ whole genome shotgun (WGS) entry which is preliminary data.</text>
</comment>
<dbReference type="AlphaFoldDB" id="A0A0M9VL09"/>
<protein>
    <submittedName>
        <fullName evidence="4">Phenazine biosynthesis protein PhzF</fullName>
    </submittedName>
</protein>
<evidence type="ECO:0000256" key="2">
    <source>
        <dbReference type="ARBA" id="ARBA00023235"/>
    </source>
</evidence>
<dbReference type="Pfam" id="PF02567">
    <property type="entry name" value="PhzC-PhzF"/>
    <property type="match status" value="1"/>
</dbReference>
<dbReference type="InterPro" id="IPR003719">
    <property type="entry name" value="Phenazine_PhzF-like"/>
</dbReference>
<evidence type="ECO:0000313" key="5">
    <source>
        <dbReference type="Proteomes" id="UP000037737"/>
    </source>
</evidence>
<dbReference type="GO" id="GO:0005737">
    <property type="term" value="C:cytoplasm"/>
    <property type="evidence" value="ECO:0007669"/>
    <property type="project" value="TreeGrafter"/>
</dbReference>
<proteinExistence type="inferred from homology"/>
<evidence type="ECO:0000256" key="1">
    <source>
        <dbReference type="ARBA" id="ARBA00008270"/>
    </source>
</evidence>
<dbReference type="KEGG" id="mcw:A8L33_14575"/>
<dbReference type="NCBIfam" id="TIGR00654">
    <property type="entry name" value="PhzF_family"/>
    <property type="match status" value="1"/>
</dbReference>
<dbReference type="Proteomes" id="UP000037737">
    <property type="component" value="Unassembled WGS sequence"/>
</dbReference>
<dbReference type="Gene3D" id="3.10.310.10">
    <property type="entry name" value="Diaminopimelate Epimerase, Chain A, domain 1"/>
    <property type="match status" value="2"/>
</dbReference>
<organism evidence="4 5">
    <name type="scientific">Microbacterium aurantiacum</name>
    <dbReference type="NCBI Taxonomy" id="162393"/>
    <lineage>
        <taxon>Bacteria</taxon>
        <taxon>Bacillati</taxon>
        <taxon>Actinomycetota</taxon>
        <taxon>Actinomycetes</taxon>
        <taxon>Micrococcales</taxon>
        <taxon>Microbacteriaceae</taxon>
        <taxon>Microbacterium</taxon>
    </lineage>
</organism>
<dbReference type="EMBL" id="LAVO01000009">
    <property type="protein sequence ID" value="KOS10643.1"/>
    <property type="molecule type" value="Genomic_DNA"/>
</dbReference>
<sequence length="286" mass="29504">MSEPRVLRYAAFASSPDGGNPAGVVLDARGLSAETMQRIAAEVDYAETAFLTGTTDAGARTIRYFSPIAEVPFCGHATIATAIALAEDGDALGPLPTTIRFATPVGDIPITVTREPDGVRAAFTSRPPVITPLPGEDLDAILGLVGLAADDLDPALPPRIADAGNPHPLLVIAELEVFDRFTFDPIAARTLMDARGWPATITVVHRLGDSAFAARNIFPVGRITEDPATGSAAAALGGYLRELGAVPVPCQVEVHQGAHVGRPGLLTVDIPASGGIVVSGTAIPIP</sequence>
<accession>A0A0M9VL09</accession>